<dbReference type="GO" id="GO:0005524">
    <property type="term" value="F:ATP binding"/>
    <property type="evidence" value="ECO:0007669"/>
    <property type="project" value="UniProtKB-KW"/>
</dbReference>
<evidence type="ECO:0000256" key="3">
    <source>
        <dbReference type="ARBA" id="ARBA00022840"/>
    </source>
</evidence>
<organism evidence="5 6">
    <name type="scientific">Candidatus Amesbacteria bacterium GW2011_GWA1_47_16</name>
    <dbReference type="NCBI Taxonomy" id="1618353"/>
    <lineage>
        <taxon>Bacteria</taxon>
        <taxon>Candidatus Amesiibacteriota</taxon>
    </lineage>
</organism>
<dbReference type="AlphaFoldDB" id="A0A0G1S2Z1"/>
<reference evidence="5 6" key="1">
    <citation type="journal article" date="2015" name="Nature">
        <title>rRNA introns, odd ribosomes, and small enigmatic genomes across a large radiation of phyla.</title>
        <authorList>
            <person name="Brown C.T."/>
            <person name="Hug L.A."/>
            <person name="Thomas B.C."/>
            <person name="Sharon I."/>
            <person name="Castelle C.J."/>
            <person name="Singh A."/>
            <person name="Wilkins M.J."/>
            <person name="Williams K.H."/>
            <person name="Banfield J.F."/>
        </authorList>
    </citation>
    <scope>NUCLEOTIDE SEQUENCE [LARGE SCALE GENOMIC DNA]</scope>
</reference>
<dbReference type="SUPFAM" id="SSF52540">
    <property type="entry name" value="P-loop containing nucleoside triphosphate hydrolases"/>
    <property type="match status" value="1"/>
</dbReference>
<dbReference type="PROSITE" id="PS50893">
    <property type="entry name" value="ABC_TRANSPORTER_2"/>
    <property type="match status" value="1"/>
</dbReference>
<dbReference type="InterPro" id="IPR003439">
    <property type="entry name" value="ABC_transporter-like_ATP-bd"/>
</dbReference>
<gene>
    <name evidence="5" type="ORF">UX87_C0016G0025</name>
</gene>
<keyword evidence="2" id="KW-0547">Nucleotide-binding</keyword>
<dbReference type="Gene3D" id="3.40.50.300">
    <property type="entry name" value="P-loop containing nucleotide triphosphate hydrolases"/>
    <property type="match status" value="1"/>
</dbReference>
<dbReference type="SMART" id="SM00382">
    <property type="entry name" value="AAA"/>
    <property type="match status" value="1"/>
</dbReference>
<sequence length="235" mass="25942">MNRPYKNMNKANSVVRFEGVSRWYGDPNDEDRLVRALDKISFEIESGEFVAITGPSGSGKSTLLHLIGLLDRQSEGKIFIGGVEANSLSDIQLAALRNQKIGLVFQQFNLLRRTPAIRNVELPLIYAGISRQKRYEMAIKALTDVGLENRLNNKPSQLSGGQQQRVAIARALVTNPALLLADEPTGNLDSKSGASILELFDQLHKSGVTIVMVSHDRDIAAHADRQIVIRDGRIE</sequence>
<proteinExistence type="predicted"/>
<dbReference type="FunFam" id="3.40.50.300:FF:000032">
    <property type="entry name" value="Export ABC transporter ATP-binding protein"/>
    <property type="match status" value="1"/>
</dbReference>
<keyword evidence="1" id="KW-0813">Transport</keyword>
<dbReference type="GO" id="GO:0098796">
    <property type="term" value="C:membrane protein complex"/>
    <property type="evidence" value="ECO:0007669"/>
    <property type="project" value="UniProtKB-ARBA"/>
</dbReference>
<dbReference type="InterPro" id="IPR015854">
    <property type="entry name" value="ABC_transpr_LolD-like"/>
</dbReference>
<dbReference type="CDD" id="cd03255">
    <property type="entry name" value="ABC_MJ0796_LolCDE_FtsE"/>
    <property type="match status" value="1"/>
</dbReference>
<dbReference type="InterPro" id="IPR017911">
    <property type="entry name" value="MacB-like_ATP-bd"/>
</dbReference>
<evidence type="ECO:0000313" key="5">
    <source>
        <dbReference type="EMBL" id="KKU63864.1"/>
    </source>
</evidence>
<dbReference type="EMBL" id="LCNV01000016">
    <property type="protein sequence ID" value="KKU63864.1"/>
    <property type="molecule type" value="Genomic_DNA"/>
</dbReference>
<dbReference type="InterPro" id="IPR027417">
    <property type="entry name" value="P-loop_NTPase"/>
</dbReference>
<dbReference type="GO" id="GO:0016887">
    <property type="term" value="F:ATP hydrolysis activity"/>
    <property type="evidence" value="ECO:0007669"/>
    <property type="project" value="InterPro"/>
</dbReference>
<keyword evidence="3" id="KW-0067">ATP-binding</keyword>
<dbReference type="InterPro" id="IPR017871">
    <property type="entry name" value="ABC_transporter-like_CS"/>
</dbReference>
<dbReference type="GO" id="GO:0022857">
    <property type="term" value="F:transmembrane transporter activity"/>
    <property type="evidence" value="ECO:0007669"/>
    <property type="project" value="TreeGrafter"/>
</dbReference>
<protein>
    <submittedName>
        <fullName evidence="5">ATPase</fullName>
    </submittedName>
</protein>
<dbReference type="Pfam" id="PF00005">
    <property type="entry name" value="ABC_tran"/>
    <property type="match status" value="1"/>
</dbReference>
<dbReference type="InterPro" id="IPR003593">
    <property type="entry name" value="AAA+_ATPase"/>
</dbReference>
<dbReference type="Proteomes" id="UP000034364">
    <property type="component" value="Unassembled WGS sequence"/>
</dbReference>
<dbReference type="PROSITE" id="PS00211">
    <property type="entry name" value="ABC_TRANSPORTER_1"/>
    <property type="match status" value="1"/>
</dbReference>
<comment type="caution">
    <text evidence="5">The sequence shown here is derived from an EMBL/GenBank/DDBJ whole genome shotgun (WGS) entry which is preliminary data.</text>
</comment>
<evidence type="ECO:0000313" key="6">
    <source>
        <dbReference type="Proteomes" id="UP000034364"/>
    </source>
</evidence>
<name>A0A0G1S2Z1_9BACT</name>
<dbReference type="PANTHER" id="PTHR24220">
    <property type="entry name" value="IMPORT ATP-BINDING PROTEIN"/>
    <property type="match status" value="1"/>
</dbReference>
<dbReference type="GO" id="GO:0005886">
    <property type="term" value="C:plasma membrane"/>
    <property type="evidence" value="ECO:0007669"/>
    <property type="project" value="TreeGrafter"/>
</dbReference>
<evidence type="ECO:0000256" key="2">
    <source>
        <dbReference type="ARBA" id="ARBA00022741"/>
    </source>
</evidence>
<accession>A0A0G1S2Z1</accession>
<evidence type="ECO:0000259" key="4">
    <source>
        <dbReference type="PROSITE" id="PS50893"/>
    </source>
</evidence>
<dbReference type="PANTHER" id="PTHR24220:SF86">
    <property type="entry name" value="ABC TRANSPORTER ABCH.1"/>
    <property type="match status" value="1"/>
</dbReference>
<evidence type="ECO:0000256" key="1">
    <source>
        <dbReference type="ARBA" id="ARBA00022448"/>
    </source>
</evidence>
<feature type="domain" description="ABC transporter" evidence="4">
    <location>
        <begin position="15"/>
        <end position="235"/>
    </location>
</feature>